<keyword evidence="2" id="KW-1185">Reference proteome</keyword>
<protein>
    <submittedName>
        <fullName evidence="1">Uncharacterized protein</fullName>
    </submittedName>
</protein>
<proteinExistence type="predicted"/>
<dbReference type="Proteomes" id="UP000032633">
    <property type="component" value="Chromosome"/>
</dbReference>
<dbReference type="AlphaFoldDB" id="A0A0D5NJA6"/>
<reference evidence="1 2" key="1">
    <citation type="journal article" date="2015" name="J. Biotechnol.">
        <title>Complete genome sequence of Paenibacillus beijingensis 7188(T) (=DSM 24997(T)), a novel rhizobacterium from jujube garden soil.</title>
        <authorList>
            <person name="Kwak Y."/>
            <person name="Shin J.H."/>
        </authorList>
    </citation>
    <scope>NUCLEOTIDE SEQUENCE [LARGE SCALE GENOMIC DNA]</scope>
    <source>
        <strain evidence="1 2">DSM 24997</strain>
    </source>
</reference>
<evidence type="ECO:0000313" key="1">
    <source>
        <dbReference type="EMBL" id="AJY75459.1"/>
    </source>
</evidence>
<evidence type="ECO:0000313" key="2">
    <source>
        <dbReference type="Proteomes" id="UP000032633"/>
    </source>
</evidence>
<sequence length="84" mass="9526">MAMNTPIAFNLKVEFLRNLEVYTYQMVYYLLENEALATKAAMTALLEVSRRDEFFILPSSSQLAILKKTAIARALAVKQSNHAE</sequence>
<reference evidence="2" key="2">
    <citation type="submission" date="2015-03" db="EMBL/GenBank/DDBJ databases">
        <title>Genome sequence of Paenibacillus beijingensis strain DSM 24997T.</title>
        <authorList>
            <person name="Kwak Y."/>
            <person name="Shin J.-H."/>
        </authorList>
    </citation>
    <scope>NUCLEOTIDE SEQUENCE [LARGE SCALE GENOMIC DNA]</scope>
    <source>
        <strain evidence="2">DSM 24997</strain>
    </source>
</reference>
<organism evidence="1 2">
    <name type="scientific">Paenibacillus beijingensis</name>
    <dbReference type="NCBI Taxonomy" id="1126833"/>
    <lineage>
        <taxon>Bacteria</taxon>
        <taxon>Bacillati</taxon>
        <taxon>Bacillota</taxon>
        <taxon>Bacilli</taxon>
        <taxon>Bacillales</taxon>
        <taxon>Paenibacillaceae</taxon>
        <taxon>Paenibacillus</taxon>
    </lineage>
</organism>
<dbReference type="PATRIC" id="fig|1126833.4.peg.3026"/>
<dbReference type="STRING" id="1126833.VN24_13880"/>
<accession>A0A0D5NJA6</accession>
<dbReference type="EMBL" id="CP011058">
    <property type="protein sequence ID" value="AJY75459.1"/>
    <property type="molecule type" value="Genomic_DNA"/>
</dbReference>
<dbReference type="HOGENOM" id="CLU_192239_0_0_9"/>
<dbReference type="KEGG" id="pbj:VN24_13880"/>
<name>A0A0D5NJA6_9BACL</name>
<gene>
    <name evidence="1" type="ORF">VN24_13880</name>
</gene>